<dbReference type="Proteomes" id="UP000003494">
    <property type="component" value="Unassembled WGS sequence"/>
</dbReference>
<keyword evidence="3" id="KW-1185">Reference proteome</keyword>
<sequence length="100" mass="10429">MDHDNVADEDSVGKDRQAGEMGEEHSFQPQLADAMIRTAHGGLNLLFAGTAVEDGTHNEEKIGSPFCLAGDGPLHAKGGTDQQGNPLVQSGISDCLIKSA</sequence>
<dbReference type="EMBL" id="ACIP02000004">
    <property type="protein sequence ID" value="EEP27791.1"/>
    <property type="molecule type" value="Genomic_DNA"/>
</dbReference>
<evidence type="ECO:0000313" key="3">
    <source>
        <dbReference type="Proteomes" id="UP000003494"/>
    </source>
</evidence>
<dbReference type="STRING" id="626523.GCWU000342_01785"/>
<feature type="compositionally biased region" description="Basic and acidic residues" evidence="1">
    <location>
        <begin position="1"/>
        <end position="26"/>
    </location>
</feature>
<comment type="caution">
    <text evidence="2">The sequence shown here is derived from an EMBL/GenBank/DDBJ whole genome shotgun (WGS) entry which is preliminary data.</text>
</comment>
<organism evidence="2 3">
    <name type="scientific">Shuttleworthella satelles DSM 14600</name>
    <dbReference type="NCBI Taxonomy" id="626523"/>
    <lineage>
        <taxon>Bacteria</taxon>
        <taxon>Bacillati</taxon>
        <taxon>Bacillota</taxon>
        <taxon>Clostridia</taxon>
        <taxon>Lachnospirales</taxon>
        <taxon>Lachnospiraceae</taxon>
        <taxon>Shuttleworthella</taxon>
    </lineage>
</organism>
<gene>
    <name evidence="2" type="ORF">GCWU000342_01785</name>
</gene>
<evidence type="ECO:0000313" key="2">
    <source>
        <dbReference type="EMBL" id="EEP27791.1"/>
    </source>
</evidence>
<accession>C4GCU1</accession>
<evidence type="ECO:0000256" key="1">
    <source>
        <dbReference type="SAM" id="MobiDB-lite"/>
    </source>
</evidence>
<reference evidence="2" key="1">
    <citation type="submission" date="2009-04" db="EMBL/GenBank/DDBJ databases">
        <authorList>
            <person name="Weinstock G."/>
            <person name="Sodergren E."/>
            <person name="Clifton S."/>
            <person name="Fulton L."/>
            <person name="Fulton B."/>
            <person name="Courtney L."/>
            <person name="Fronick C."/>
            <person name="Harrison M."/>
            <person name="Strong C."/>
            <person name="Farmer C."/>
            <person name="Delahaunty K."/>
            <person name="Markovic C."/>
            <person name="Hall O."/>
            <person name="Minx P."/>
            <person name="Tomlinson C."/>
            <person name="Mitreva M."/>
            <person name="Nelson J."/>
            <person name="Hou S."/>
            <person name="Wollam A."/>
            <person name="Pepin K.H."/>
            <person name="Johnson M."/>
            <person name="Bhonagiri V."/>
            <person name="Nash W.E."/>
            <person name="Warren W."/>
            <person name="Chinwalla A."/>
            <person name="Mardis E.R."/>
            <person name="Wilson R.K."/>
        </authorList>
    </citation>
    <scope>NUCLEOTIDE SEQUENCE [LARGE SCALE GENOMIC DNA]</scope>
    <source>
        <strain evidence="2">DSM 14600</strain>
    </source>
</reference>
<protein>
    <submittedName>
        <fullName evidence="2">Uncharacterized protein</fullName>
    </submittedName>
</protein>
<name>C4GCU1_9FIRM</name>
<feature type="region of interest" description="Disordered" evidence="1">
    <location>
        <begin position="1"/>
        <end position="31"/>
    </location>
</feature>
<dbReference type="HOGENOM" id="CLU_2304116_0_0_9"/>
<proteinExistence type="predicted"/>
<dbReference type="AlphaFoldDB" id="C4GCU1"/>